<proteinExistence type="predicted"/>
<protein>
    <submittedName>
        <fullName evidence="1">Uncharacterized protein</fullName>
    </submittedName>
</protein>
<sequence length="1121" mass="122995">MDRASFYTNSAYPSSNSAPKVSTSKDEHIEPSLDGSQSGPASSRILAPIRMSTSPKESESFRFPPIEQITDSSSFRDPRGSSSRKAYWEPPIYRSRNGHYTSAYSQGEDQGRAPITPTTMLPASGPLQHPYPAHHLSHRRASETASLPQPLKPHQQRRTATSEESSVGGPIKRPRVSLACLACRNRKSRCDGTRPTCKSCSQMRIECKWPEVDFRRAKAGDERRKARKPSLSGPSDPKTYEAQDHGSTHSHQSHSHSQSESEQAQASSQPYLRPYSRSRSSSPSGYPRDRSAVSATQSALSISALILTQPLHSLSRHGSSGDFLDARHDRRYRPLMKHSSYSRLPNVRDEFLSSSGKSISPNPREREYFDELTSGRKYGRESRPPMPASSFSNSSGSTAHSTAFNFSSSSSATTTTSASPGVYPYSQMEGRDPGNSPSANALILMYLEKAASLAAKATRGALSISGHAESFAGTKRRREAEDAREGSPKRGKELIDGALDFDWQSLGIRGAAVSSSLLSGISGSTGFVELLEDGKNQLTRLHFFRTAKEGTSRKLERVALPANLPASVKKILIDSQAESGQDAAVKVSSLELDLAAVVKIPQHVTAPFNSSDEVLQIGGRKASSLFQGKLPRSDLLSELLTLFFSHLGDHFPFIERCEVERKILDGEASLISLNAMCSLGCRFSNHPELKMLLGDGLDQDPFMSQAKAMVSSVIASPSRGAIQGLILMAWAEFCSPSRSASWMFSGMASRMALDLQLHLGNDQDLEISAEQRYSDCLLFWSVYMLDRVIAISYGRPVSIKEGEISAPLPPTMAGGQPFVFAYAVQQMRLYGRLSDTISTPSRSYSKEMGYDDDRARELDNLEANLVNAYESMPSELVFNSTNFKSAIEQGQAGIFCQMHLWHHAALISRYLLSPAARIEAASFDLLRESAREIGEIATLAEALDRTSLIACPLTSHAYFLSACVSLPEYNHLISLAEARDESASPLSPNHESRIKASNQPATRSSRLLFNAAKSNINRCLGALDEQAKYWKGAKRMSEILTPIFRAKDASSPDVDEINSSSSNPTLDRSIFVQIDQIKVLRILTKPVADSLRTDAKPLPSSDIHVEKITSAEQLKPFFFFE</sequence>
<gene>
    <name evidence="1" type="ORF">IE53DRAFT_37772</name>
</gene>
<evidence type="ECO:0000313" key="1">
    <source>
        <dbReference type="EMBL" id="PWN51741.1"/>
    </source>
</evidence>
<dbReference type="Proteomes" id="UP000245626">
    <property type="component" value="Unassembled WGS sequence"/>
</dbReference>
<evidence type="ECO:0000313" key="2">
    <source>
        <dbReference type="Proteomes" id="UP000245626"/>
    </source>
</evidence>
<name>A0ACD0P144_9BASI</name>
<organism evidence="1 2">
    <name type="scientific">Violaceomyces palustris</name>
    <dbReference type="NCBI Taxonomy" id="1673888"/>
    <lineage>
        <taxon>Eukaryota</taxon>
        <taxon>Fungi</taxon>
        <taxon>Dikarya</taxon>
        <taxon>Basidiomycota</taxon>
        <taxon>Ustilaginomycotina</taxon>
        <taxon>Ustilaginomycetes</taxon>
        <taxon>Violaceomycetales</taxon>
        <taxon>Violaceomycetaceae</taxon>
        <taxon>Violaceomyces</taxon>
    </lineage>
</organism>
<dbReference type="EMBL" id="KZ819820">
    <property type="protein sequence ID" value="PWN51741.1"/>
    <property type="molecule type" value="Genomic_DNA"/>
</dbReference>
<keyword evidence="2" id="KW-1185">Reference proteome</keyword>
<accession>A0ACD0P144</accession>
<reference evidence="1 2" key="1">
    <citation type="journal article" date="2018" name="Mol. Biol. Evol.">
        <title>Broad Genomic Sampling Reveals a Smut Pathogenic Ancestry of the Fungal Clade Ustilaginomycotina.</title>
        <authorList>
            <person name="Kijpornyongpan T."/>
            <person name="Mondo S.J."/>
            <person name="Barry K."/>
            <person name="Sandor L."/>
            <person name="Lee J."/>
            <person name="Lipzen A."/>
            <person name="Pangilinan J."/>
            <person name="LaButti K."/>
            <person name="Hainaut M."/>
            <person name="Henrissat B."/>
            <person name="Grigoriev I.V."/>
            <person name="Spatafora J.W."/>
            <person name="Aime M.C."/>
        </authorList>
    </citation>
    <scope>NUCLEOTIDE SEQUENCE [LARGE SCALE GENOMIC DNA]</scope>
    <source>
        <strain evidence="1 2">SA 807</strain>
    </source>
</reference>